<accession>A0A3E1RA41</accession>
<comment type="caution">
    <text evidence="2">The sequence shown here is derived from an EMBL/GenBank/DDBJ whole genome shotgun (WGS) entry which is preliminary data.</text>
</comment>
<sequence length="765" mass="83139">MRDGHRAWLAAGIALLLGLCAPSQAQPTPGTSTWAFSPPRDSFSADSLLDLRYLNEKLAGESGFVRSNPQGDLVLGDGKPLRLWAVNTGVADYTSGPARPQWPLGPPDLARHARFLAKRGVNMVRLHKQISPDLQTTPNAAITDINLSERDAIWRTVAAMRKEGIYTTLSPYWAAATKLSDKWGIAGGAKQSAQGLLFFDETLQQAYKVWLKKLLTEKNPYTGLSLAQDASLAIIELQNEDSLLFWTVDQIQGLQRVALERRYGSFLQKKYGTLSQAQSAWRGAGESGDFPPDGRMVLLPVWELVKSPKSWPVIGDPQDLLGGHAVRRADQTEFLARTMHAFNASMVDYLRKELGVKQLINPGNWKTASSTHLNDAERWSYTPGEVDAANVYTGGVHKGVNEGWAVMPGDQFTNDSVLRNPRLLPINFKQTQGRPMLLTEGNWVMPNNFGAEGTFLIAAYSSLSGVDGYYWFATGDEGWTPPQSANGYQASQGKWIFATPDILGSFPAAALAYRLGYISKGAPVVTEHRSLTDLWQRKTPLITESPSFDPNRDSGDIAKTSSVQTGVSPDAFLLGPVQQAFGKDPAQTRVTAQTAPTPGRLQSNTGELVWDAMRGFCTVNAPRVQGVAAHFTGAPSHQLQDVGFTSENAFGAALAVSLDGAPLKTSRRILVQFATQSRPNGWSDISTSIALDDGSRVDGFLVKSIGQSPWMVQRAKLDVTINNTGLQTATVLDMNGMAVQTLDLKRSAGGVGFRFPAAAMYVVLQ</sequence>
<proteinExistence type="predicted"/>
<dbReference type="EMBL" id="QFZK01000009">
    <property type="protein sequence ID" value="RFO96225.1"/>
    <property type="molecule type" value="Genomic_DNA"/>
</dbReference>
<feature type="signal peptide" evidence="1">
    <location>
        <begin position="1"/>
        <end position="25"/>
    </location>
</feature>
<gene>
    <name evidence="2" type="ORF">DIC66_14610</name>
</gene>
<evidence type="ECO:0000256" key="1">
    <source>
        <dbReference type="SAM" id="SignalP"/>
    </source>
</evidence>
<keyword evidence="1" id="KW-0732">Signal</keyword>
<evidence type="ECO:0000313" key="3">
    <source>
        <dbReference type="Proteomes" id="UP000260665"/>
    </source>
</evidence>
<protein>
    <recommendedName>
        <fullName evidence="4">Glycoside hydrolase family 42 N-terminal domain-containing protein</fullName>
    </recommendedName>
</protein>
<reference evidence="2 3" key="1">
    <citation type="submission" date="2018-05" db="EMBL/GenBank/DDBJ databases">
        <title>Rhodoferax soyangensis sp.nov., isolated from an oligotrophic freshwater lake.</title>
        <authorList>
            <person name="Park M."/>
        </authorList>
    </citation>
    <scope>NUCLEOTIDE SEQUENCE [LARGE SCALE GENOMIC DNA]</scope>
    <source>
        <strain evidence="2 3">IMCC26218</strain>
    </source>
</reference>
<name>A0A3E1RA41_9BURK</name>
<dbReference type="Proteomes" id="UP000260665">
    <property type="component" value="Unassembled WGS sequence"/>
</dbReference>
<dbReference type="OrthoDB" id="9146353at2"/>
<evidence type="ECO:0000313" key="2">
    <source>
        <dbReference type="EMBL" id="RFO96225.1"/>
    </source>
</evidence>
<dbReference type="AlphaFoldDB" id="A0A3E1RA41"/>
<dbReference type="SUPFAM" id="SSF51445">
    <property type="entry name" value="(Trans)glycosidases"/>
    <property type="match status" value="1"/>
</dbReference>
<keyword evidence="3" id="KW-1185">Reference proteome</keyword>
<dbReference type="InterPro" id="IPR017853">
    <property type="entry name" value="GH"/>
</dbReference>
<dbReference type="RefSeq" id="WP_117178472.1">
    <property type="nucleotide sequence ID" value="NZ_QFZK01000009.1"/>
</dbReference>
<feature type="chain" id="PRO_5017643249" description="Glycoside hydrolase family 42 N-terminal domain-containing protein" evidence="1">
    <location>
        <begin position="26"/>
        <end position="765"/>
    </location>
</feature>
<dbReference type="Gene3D" id="3.20.20.80">
    <property type="entry name" value="Glycosidases"/>
    <property type="match status" value="1"/>
</dbReference>
<organism evidence="2 3">
    <name type="scientific">Rhodoferax lacus</name>
    <dbReference type="NCBI Taxonomy" id="2184758"/>
    <lineage>
        <taxon>Bacteria</taxon>
        <taxon>Pseudomonadati</taxon>
        <taxon>Pseudomonadota</taxon>
        <taxon>Betaproteobacteria</taxon>
        <taxon>Burkholderiales</taxon>
        <taxon>Comamonadaceae</taxon>
        <taxon>Rhodoferax</taxon>
    </lineage>
</organism>
<evidence type="ECO:0008006" key="4">
    <source>
        <dbReference type="Google" id="ProtNLM"/>
    </source>
</evidence>